<proteinExistence type="predicted"/>
<evidence type="ECO:0000256" key="1">
    <source>
        <dbReference type="ARBA" id="ARBA00004370"/>
    </source>
</evidence>
<accession>A0AA40KVG2</accession>
<keyword evidence="8" id="KW-1185">Reference proteome</keyword>
<keyword evidence="3" id="KW-1133">Transmembrane helix</keyword>
<evidence type="ECO:0000256" key="5">
    <source>
        <dbReference type="SAM" id="SignalP"/>
    </source>
</evidence>
<evidence type="ECO:0000256" key="2">
    <source>
        <dbReference type="ARBA" id="ARBA00022692"/>
    </source>
</evidence>
<dbReference type="SUPFAM" id="SSF53822">
    <property type="entry name" value="Periplasmic binding protein-like I"/>
    <property type="match status" value="1"/>
</dbReference>
<reference evidence="7" key="1">
    <citation type="submission" date="2021-10" db="EMBL/GenBank/DDBJ databases">
        <title>Melipona bicolor Genome sequencing and assembly.</title>
        <authorList>
            <person name="Araujo N.S."/>
            <person name="Arias M.C."/>
        </authorList>
    </citation>
    <scope>NUCLEOTIDE SEQUENCE</scope>
    <source>
        <strain evidence="7">USP_2M_L1-L4_2017</strain>
        <tissue evidence="7">Whole body</tissue>
    </source>
</reference>
<feature type="signal peptide" evidence="5">
    <location>
        <begin position="1"/>
        <end position="26"/>
    </location>
</feature>
<feature type="domain" description="Receptor ligand binding region" evidence="6">
    <location>
        <begin position="54"/>
        <end position="132"/>
    </location>
</feature>
<evidence type="ECO:0000256" key="3">
    <source>
        <dbReference type="ARBA" id="ARBA00022989"/>
    </source>
</evidence>
<keyword evidence="5" id="KW-0732">Signal</keyword>
<feature type="chain" id="PRO_5041314685" description="Receptor ligand binding region domain-containing protein" evidence="5">
    <location>
        <begin position="27"/>
        <end position="137"/>
    </location>
</feature>
<dbReference type="Proteomes" id="UP001177670">
    <property type="component" value="Unassembled WGS sequence"/>
</dbReference>
<protein>
    <recommendedName>
        <fullName evidence="6">Receptor ligand binding region domain-containing protein</fullName>
    </recommendedName>
</protein>
<gene>
    <name evidence="7" type="ORF">K0M31_011901</name>
</gene>
<evidence type="ECO:0000259" key="6">
    <source>
        <dbReference type="Pfam" id="PF01094"/>
    </source>
</evidence>
<name>A0AA40KVG2_9HYME</name>
<dbReference type="InterPro" id="IPR001828">
    <property type="entry name" value="ANF_lig-bd_rcpt"/>
</dbReference>
<dbReference type="Gene3D" id="3.40.50.2300">
    <property type="match status" value="1"/>
</dbReference>
<dbReference type="AlphaFoldDB" id="A0AA40KVG2"/>
<keyword evidence="4" id="KW-0472">Membrane</keyword>
<dbReference type="EMBL" id="JAHYIQ010000003">
    <property type="protein sequence ID" value="KAK1134119.1"/>
    <property type="molecule type" value="Genomic_DNA"/>
</dbReference>
<sequence length="137" mass="15102">MLLANAERACLLLTAIHILLDKGVYAETFTLGYITGSKRRPGDLEYQRPGYRISGAISLAVEEVNAGELGRRGHKLDFLVAETYGEEETSILMTADLWTKNISAYIGPQETCIHEGRMAAAFNLPMISYVSSRFSPS</sequence>
<organism evidence="7 8">
    <name type="scientific">Melipona bicolor</name>
    <dbReference type="NCBI Taxonomy" id="60889"/>
    <lineage>
        <taxon>Eukaryota</taxon>
        <taxon>Metazoa</taxon>
        <taxon>Ecdysozoa</taxon>
        <taxon>Arthropoda</taxon>
        <taxon>Hexapoda</taxon>
        <taxon>Insecta</taxon>
        <taxon>Pterygota</taxon>
        <taxon>Neoptera</taxon>
        <taxon>Endopterygota</taxon>
        <taxon>Hymenoptera</taxon>
        <taxon>Apocrita</taxon>
        <taxon>Aculeata</taxon>
        <taxon>Apoidea</taxon>
        <taxon>Anthophila</taxon>
        <taxon>Apidae</taxon>
        <taxon>Melipona</taxon>
    </lineage>
</organism>
<evidence type="ECO:0000313" key="7">
    <source>
        <dbReference type="EMBL" id="KAK1134119.1"/>
    </source>
</evidence>
<evidence type="ECO:0000313" key="8">
    <source>
        <dbReference type="Proteomes" id="UP001177670"/>
    </source>
</evidence>
<dbReference type="Pfam" id="PF01094">
    <property type="entry name" value="ANF_receptor"/>
    <property type="match status" value="1"/>
</dbReference>
<comment type="caution">
    <text evidence="7">The sequence shown here is derived from an EMBL/GenBank/DDBJ whole genome shotgun (WGS) entry which is preliminary data.</text>
</comment>
<comment type="subcellular location">
    <subcellularLocation>
        <location evidence="1">Membrane</location>
    </subcellularLocation>
</comment>
<dbReference type="InterPro" id="IPR028082">
    <property type="entry name" value="Peripla_BP_I"/>
</dbReference>
<keyword evidence="2" id="KW-0812">Transmembrane</keyword>
<dbReference type="GO" id="GO:0016020">
    <property type="term" value="C:membrane"/>
    <property type="evidence" value="ECO:0007669"/>
    <property type="project" value="UniProtKB-SubCell"/>
</dbReference>
<evidence type="ECO:0000256" key="4">
    <source>
        <dbReference type="ARBA" id="ARBA00023136"/>
    </source>
</evidence>